<feature type="region of interest" description="Disordered" evidence="1">
    <location>
        <begin position="1"/>
        <end position="27"/>
    </location>
</feature>
<reference evidence="2" key="2">
    <citation type="journal article" date="2024" name="Plant">
        <title>Genomic evolution and insights into agronomic trait innovations of Sesamum species.</title>
        <authorList>
            <person name="Miao H."/>
            <person name="Wang L."/>
            <person name="Qu L."/>
            <person name="Liu H."/>
            <person name="Sun Y."/>
            <person name="Le M."/>
            <person name="Wang Q."/>
            <person name="Wei S."/>
            <person name="Zheng Y."/>
            <person name="Lin W."/>
            <person name="Duan Y."/>
            <person name="Cao H."/>
            <person name="Xiong S."/>
            <person name="Wang X."/>
            <person name="Wei L."/>
            <person name="Li C."/>
            <person name="Ma Q."/>
            <person name="Ju M."/>
            <person name="Zhao R."/>
            <person name="Li G."/>
            <person name="Mu C."/>
            <person name="Tian Q."/>
            <person name="Mei H."/>
            <person name="Zhang T."/>
            <person name="Gao T."/>
            <person name="Zhang H."/>
        </authorList>
    </citation>
    <scope>NUCLEOTIDE SEQUENCE</scope>
    <source>
        <strain evidence="2">KEN1</strain>
    </source>
</reference>
<comment type="caution">
    <text evidence="2">The sequence shown here is derived from an EMBL/GenBank/DDBJ whole genome shotgun (WGS) entry which is preliminary data.</text>
</comment>
<evidence type="ECO:0000256" key="1">
    <source>
        <dbReference type="SAM" id="MobiDB-lite"/>
    </source>
</evidence>
<dbReference type="Gene3D" id="1.20.5.170">
    <property type="match status" value="1"/>
</dbReference>
<proteinExistence type="predicted"/>
<reference evidence="2" key="1">
    <citation type="submission" date="2020-06" db="EMBL/GenBank/DDBJ databases">
        <authorList>
            <person name="Li T."/>
            <person name="Hu X."/>
            <person name="Zhang T."/>
            <person name="Song X."/>
            <person name="Zhang H."/>
            <person name="Dai N."/>
            <person name="Sheng W."/>
            <person name="Hou X."/>
            <person name="Wei L."/>
        </authorList>
    </citation>
    <scope>NUCLEOTIDE SEQUENCE</scope>
    <source>
        <strain evidence="2">KEN1</strain>
        <tissue evidence="2">Leaf</tissue>
    </source>
</reference>
<organism evidence="2">
    <name type="scientific">Sesamum latifolium</name>
    <dbReference type="NCBI Taxonomy" id="2727402"/>
    <lineage>
        <taxon>Eukaryota</taxon>
        <taxon>Viridiplantae</taxon>
        <taxon>Streptophyta</taxon>
        <taxon>Embryophyta</taxon>
        <taxon>Tracheophyta</taxon>
        <taxon>Spermatophyta</taxon>
        <taxon>Magnoliopsida</taxon>
        <taxon>eudicotyledons</taxon>
        <taxon>Gunneridae</taxon>
        <taxon>Pentapetalae</taxon>
        <taxon>asterids</taxon>
        <taxon>lamiids</taxon>
        <taxon>Lamiales</taxon>
        <taxon>Pedaliaceae</taxon>
        <taxon>Sesamum</taxon>
    </lineage>
</organism>
<sequence>MAGQDAESRRRVASPSERATNLEDENSQLHEMVVNLEEKVSSLETEITVLSSELEECRQVVQEVVNAFGGDY</sequence>
<name>A0AAW2UYQ1_9LAMI</name>
<gene>
    <name evidence="2" type="ORF">Slati_3168400</name>
</gene>
<feature type="compositionally biased region" description="Basic and acidic residues" evidence="1">
    <location>
        <begin position="1"/>
        <end position="10"/>
    </location>
</feature>
<evidence type="ECO:0000313" key="2">
    <source>
        <dbReference type="EMBL" id="KAL0421455.1"/>
    </source>
</evidence>
<protein>
    <submittedName>
        <fullName evidence="2">Uncharacterized protein</fullName>
    </submittedName>
</protein>
<accession>A0AAW2UYQ1</accession>
<dbReference type="EMBL" id="JACGWN010000011">
    <property type="protein sequence ID" value="KAL0421455.1"/>
    <property type="molecule type" value="Genomic_DNA"/>
</dbReference>
<dbReference type="AlphaFoldDB" id="A0AAW2UYQ1"/>